<keyword evidence="5" id="KW-0479">Metal-binding</keyword>
<dbReference type="NCBIfam" id="TIGR02494">
    <property type="entry name" value="PFLE_PFLC"/>
    <property type="match status" value="1"/>
</dbReference>
<evidence type="ECO:0000313" key="12">
    <source>
        <dbReference type="EMBL" id="ATW28563.1"/>
    </source>
</evidence>
<dbReference type="PANTHER" id="PTHR30352">
    <property type="entry name" value="PYRUVATE FORMATE-LYASE-ACTIVATING ENZYME"/>
    <property type="match status" value="1"/>
</dbReference>
<keyword evidence="3" id="KW-0004">4Fe-4S</keyword>
<feature type="domain" description="4Fe-4S ferredoxin-type" evidence="10">
    <location>
        <begin position="41"/>
        <end position="70"/>
    </location>
</feature>
<dbReference type="SUPFAM" id="SSF54862">
    <property type="entry name" value="4Fe-4S ferredoxins"/>
    <property type="match status" value="1"/>
</dbReference>
<evidence type="ECO:0000256" key="9">
    <source>
        <dbReference type="ARBA" id="ARBA00047365"/>
    </source>
</evidence>
<evidence type="ECO:0000259" key="10">
    <source>
        <dbReference type="PROSITE" id="PS51379"/>
    </source>
</evidence>
<dbReference type="PROSITE" id="PS01087">
    <property type="entry name" value="RADICAL_ACTIVATING"/>
    <property type="match status" value="1"/>
</dbReference>
<dbReference type="Pfam" id="PF13187">
    <property type="entry name" value="Fer4_9"/>
    <property type="match status" value="1"/>
</dbReference>
<evidence type="ECO:0000256" key="3">
    <source>
        <dbReference type="ARBA" id="ARBA00022485"/>
    </source>
</evidence>
<sequence>MTNIQRYSLNDGPGMRTTIFLKGCPLHCPWCHNPETQSFQPDIFFRPDQCMQCGICLEVCPNQAITLENKEERVIREQCCLCMACVNKCPHKALERIGLPHDEKQFLKEISSDTIFYRNSGGGITISGGEPLSFPDYVLDLLIKIKAMNIKTCIDTCGYADWMDVAPLIPYLDLVLFDIKCIDAELHQKHTGVSNEKILTNFVNLVKSGVKTRVRIPIIPGFNHHMQEIEKIADFIQEYPVEGVDILPYHRFGQVKYRLLNRPYEIKFERDLTKDDVRPYENIFKLRNIPTTIGG</sequence>
<dbReference type="Gene3D" id="3.30.70.20">
    <property type="match status" value="1"/>
</dbReference>
<dbReference type="EMBL" id="CP017634">
    <property type="protein sequence ID" value="ATW28563.1"/>
    <property type="molecule type" value="Genomic_DNA"/>
</dbReference>
<dbReference type="Gene3D" id="3.20.20.70">
    <property type="entry name" value="Aldolase class I"/>
    <property type="match status" value="1"/>
</dbReference>
<dbReference type="InterPro" id="IPR013785">
    <property type="entry name" value="Aldolase_TIM"/>
</dbReference>
<dbReference type="InterPro" id="IPR017896">
    <property type="entry name" value="4Fe4S_Fe-S-bd"/>
</dbReference>
<feature type="domain" description="Radical SAM core" evidence="11">
    <location>
        <begin position="10"/>
        <end position="290"/>
    </location>
</feature>
<dbReference type="Pfam" id="PF04055">
    <property type="entry name" value="Radical_SAM"/>
    <property type="match status" value="1"/>
</dbReference>
<dbReference type="InterPro" id="IPR034457">
    <property type="entry name" value="Organic_radical-activating"/>
</dbReference>
<keyword evidence="4" id="KW-0949">S-adenosyl-L-methionine</keyword>
<dbReference type="InterPro" id="IPR001989">
    <property type="entry name" value="Radical_activat_CS"/>
</dbReference>
<dbReference type="SFLD" id="SFLDG01118">
    <property type="entry name" value="activating_enzymes__group_2"/>
    <property type="match status" value="1"/>
</dbReference>
<dbReference type="PROSITE" id="PS51379">
    <property type="entry name" value="4FE4S_FER_2"/>
    <property type="match status" value="2"/>
</dbReference>
<keyword evidence="6" id="KW-0560">Oxidoreductase</keyword>
<evidence type="ECO:0000256" key="1">
    <source>
        <dbReference type="ARBA" id="ARBA00001966"/>
    </source>
</evidence>
<dbReference type="SUPFAM" id="SSF102114">
    <property type="entry name" value="Radical SAM enzymes"/>
    <property type="match status" value="1"/>
</dbReference>
<organism evidence="12 13">
    <name type="scientific">Formimonas warabiya</name>
    <dbReference type="NCBI Taxonomy" id="1761012"/>
    <lineage>
        <taxon>Bacteria</taxon>
        <taxon>Bacillati</taxon>
        <taxon>Bacillota</taxon>
        <taxon>Clostridia</taxon>
        <taxon>Eubacteriales</taxon>
        <taxon>Peptococcaceae</taxon>
        <taxon>Candidatus Formimonas</taxon>
    </lineage>
</organism>
<evidence type="ECO:0000256" key="6">
    <source>
        <dbReference type="ARBA" id="ARBA00023002"/>
    </source>
</evidence>
<protein>
    <recommendedName>
        <fullName evidence="14">Glycyl-radical enzyme activating protein</fullName>
    </recommendedName>
</protein>
<feature type="domain" description="4Fe-4S ferredoxin-type" evidence="10">
    <location>
        <begin position="71"/>
        <end position="99"/>
    </location>
</feature>
<dbReference type="Proteomes" id="UP000323521">
    <property type="component" value="Chromosome"/>
</dbReference>
<evidence type="ECO:0000313" key="13">
    <source>
        <dbReference type="Proteomes" id="UP000323521"/>
    </source>
</evidence>
<keyword evidence="8" id="KW-0411">Iron-sulfur</keyword>
<dbReference type="PIRSF" id="PIRSF000371">
    <property type="entry name" value="PFL_act_enz"/>
    <property type="match status" value="1"/>
</dbReference>
<comment type="catalytic activity">
    <reaction evidence="9">
        <text>glycyl-[protein] + reduced [flavodoxin] + S-adenosyl-L-methionine = glycin-2-yl radical-[protein] + semiquinone [flavodoxin] + 5'-deoxyadenosine + L-methionine + H(+)</text>
        <dbReference type="Rhea" id="RHEA:61976"/>
        <dbReference type="Rhea" id="RHEA-COMP:10622"/>
        <dbReference type="Rhea" id="RHEA-COMP:14480"/>
        <dbReference type="Rhea" id="RHEA-COMP:15993"/>
        <dbReference type="Rhea" id="RHEA-COMP:15994"/>
        <dbReference type="ChEBI" id="CHEBI:15378"/>
        <dbReference type="ChEBI" id="CHEBI:17319"/>
        <dbReference type="ChEBI" id="CHEBI:29947"/>
        <dbReference type="ChEBI" id="CHEBI:32722"/>
        <dbReference type="ChEBI" id="CHEBI:57618"/>
        <dbReference type="ChEBI" id="CHEBI:57844"/>
        <dbReference type="ChEBI" id="CHEBI:59789"/>
        <dbReference type="ChEBI" id="CHEBI:140311"/>
    </reaction>
</comment>
<accession>A0A3G1L1A8</accession>
<comment type="cofactor">
    <cofactor evidence="1">
        <name>[4Fe-4S] cluster</name>
        <dbReference type="ChEBI" id="CHEBI:49883"/>
    </cofactor>
</comment>
<dbReference type="InterPro" id="IPR017900">
    <property type="entry name" value="4Fe4S_Fe_S_CS"/>
</dbReference>
<comment type="similarity">
    <text evidence="2">Belongs to the organic radical-activating enzymes family.</text>
</comment>
<evidence type="ECO:0000256" key="7">
    <source>
        <dbReference type="ARBA" id="ARBA00023004"/>
    </source>
</evidence>
<evidence type="ECO:0000256" key="8">
    <source>
        <dbReference type="ARBA" id="ARBA00023014"/>
    </source>
</evidence>
<dbReference type="PROSITE" id="PS00198">
    <property type="entry name" value="4FE4S_FER_1"/>
    <property type="match status" value="2"/>
</dbReference>
<dbReference type="SFLD" id="SFLDG01066">
    <property type="entry name" value="organic_radical-activating_enz"/>
    <property type="match status" value="1"/>
</dbReference>
<dbReference type="KEGG" id="fwa:DCMF_12045"/>
<keyword evidence="13" id="KW-1185">Reference proteome</keyword>
<evidence type="ECO:0008006" key="14">
    <source>
        <dbReference type="Google" id="ProtNLM"/>
    </source>
</evidence>
<keyword evidence="7" id="KW-0408">Iron</keyword>
<name>A0A3G1L1A8_FORW1</name>
<proteinExistence type="inferred from homology"/>
<gene>
    <name evidence="12" type="ORF">DCMF_12045</name>
</gene>
<dbReference type="InterPro" id="IPR012839">
    <property type="entry name" value="Organic_radical_activase"/>
</dbReference>
<dbReference type="Pfam" id="PF13353">
    <property type="entry name" value="Fer4_12"/>
    <property type="match status" value="1"/>
</dbReference>
<reference evidence="12 13" key="1">
    <citation type="submission" date="2016-10" db="EMBL/GenBank/DDBJ databases">
        <title>Complete Genome Sequence of Peptococcaceae strain DCMF.</title>
        <authorList>
            <person name="Edwards R.J."/>
            <person name="Holland S.I."/>
            <person name="Deshpande N.P."/>
            <person name="Wong Y.K."/>
            <person name="Ertan H."/>
            <person name="Manefield M."/>
            <person name="Russell T.L."/>
            <person name="Lee M.J."/>
        </authorList>
    </citation>
    <scope>NUCLEOTIDE SEQUENCE [LARGE SCALE GENOMIC DNA]</scope>
    <source>
        <strain evidence="12 13">DCMF</strain>
    </source>
</reference>
<evidence type="ECO:0000256" key="5">
    <source>
        <dbReference type="ARBA" id="ARBA00022723"/>
    </source>
</evidence>
<dbReference type="InterPro" id="IPR058240">
    <property type="entry name" value="rSAM_sf"/>
</dbReference>
<evidence type="ECO:0000256" key="4">
    <source>
        <dbReference type="ARBA" id="ARBA00022691"/>
    </source>
</evidence>
<dbReference type="AlphaFoldDB" id="A0A3G1L1A8"/>
<dbReference type="GO" id="GO:0046872">
    <property type="term" value="F:metal ion binding"/>
    <property type="evidence" value="ECO:0007669"/>
    <property type="project" value="UniProtKB-KW"/>
</dbReference>
<dbReference type="PROSITE" id="PS51918">
    <property type="entry name" value="RADICAL_SAM"/>
    <property type="match status" value="1"/>
</dbReference>
<dbReference type="GO" id="GO:0016491">
    <property type="term" value="F:oxidoreductase activity"/>
    <property type="evidence" value="ECO:0007669"/>
    <property type="project" value="UniProtKB-KW"/>
</dbReference>
<evidence type="ECO:0000259" key="11">
    <source>
        <dbReference type="PROSITE" id="PS51918"/>
    </source>
</evidence>
<dbReference type="InterPro" id="IPR040074">
    <property type="entry name" value="BssD/PflA/YjjW"/>
</dbReference>
<dbReference type="GO" id="GO:0051539">
    <property type="term" value="F:4 iron, 4 sulfur cluster binding"/>
    <property type="evidence" value="ECO:0007669"/>
    <property type="project" value="UniProtKB-KW"/>
</dbReference>
<dbReference type="PANTHER" id="PTHR30352:SF4">
    <property type="entry name" value="PYRUVATE FORMATE-LYASE 2-ACTIVATING ENZYME"/>
    <property type="match status" value="1"/>
</dbReference>
<evidence type="ECO:0000256" key="2">
    <source>
        <dbReference type="ARBA" id="ARBA00009777"/>
    </source>
</evidence>
<dbReference type="SFLD" id="SFLDS00029">
    <property type="entry name" value="Radical_SAM"/>
    <property type="match status" value="1"/>
</dbReference>
<dbReference type="InterPro" id="IPR007197">
    <property type="entry name" value="rSAM"/>
</dbReference>